<proteinExistence type="inferred from homology"/>
<organism evidence="5">
    <name type="scientific">bioreactor metagenome</name>
    <dbReference type="NCBI Taxonomy" id="1076179"/>
    <lineage>
        <taxon>unclassified sequences</taxon>
        <taxon>metagenomes</taxon>
        <taxon>ecological metagenomes</taxon>
    </lineage>
</organism>
<dbReference type="PANTHER" id="PTHR24220">
    <property type="entry name" value="IMPORT ATP-BINDING PROTEIN"/>
    <property type="match status" value="1"/>
</dbReference>
<dbReference type="PROSITE" id="PS50893">
    <property type="entry name" value="ABC_TRANSPORTER_2"/>
    <property type="match status" value="1"/>
</dbReference>
<protein>
    <submittedName>
        <fullName evidence="5">Cell division ATP-binding protein FtsE</fullName>
    </submittedName>
</protein>
<dbReference type="GO" id="GO:0051301">
    <property type="term" value="P:cell division"/>
    <property type="evidence" value="ECO:0007669"/>
    <property type="project" value="UniProtKB-KW"/>
</dbReference>
<evidence type="ECO:0000256" key="3">
    <source>
        <dbReference type="ARBA" id="ARBA00022840"/>
    </source>
</evidence>
<dbReference type="AlphaFoldDB" id="A0A644U3Z5"/>
<dbReference type="GO" id="GO:0005524">
    <property type="term" value="F:ATP binding"/>
    <property type="evidence" value="ECO:0007669"/>
    <property type="project" value="UniProtKB-KW"/>
</dbReference>
<dbReference type="InterPro" id="IPR015854">
    <property type="entry name" value="ABC_transpr_LolD-like"/>
</dbReference>
<keyword evidence="5" id="KW-0131">Cell cycle</keyword>
<accession>A0A644U3Z5</accession>
<evidence type="ECO:0000259" key="4">
    <source>
        <dbReference type="PROSITE" id="PS50893"/>
    </source>
</evidence>
<evidence type="ECO:0000313" key="5">
    <source>
        <dbReference type="EMBL" id="MPL73311.1"/>
    </source>
</evidence>
<dbReference type="InterPro" id="IPR003593">
    <property type="entry name" value="AAA+_ATPase"/>
</dbReference>
<sequence length="248" mass="27975">MSEEINSVEETNIIINPLTQEQETTLEERLSPIIKFSDASLSQGKMTLSNVNLTIDEGEFLYIIGKTGTGKSTLLKTIYADIPLKAGEGEVCGYSLNKLKKKNIPMLRRKLGIVFQDFQLLQDRNIFENIAFVLKSIGIKDKEEIKTRVTSALEEVGMASREKEMPYSLSEGEMQRVAIARAIVNQPKLIIADEPTGNLDPITSEEIVKLLMKINKEYKTTILMVTHDYLVIEKFRSRVICCENGKII</sequence>
<evidence type="ECO:0000256" key="1">
    <source>
        <dbReference type="ARBA" id="ARBA00005417"/>
    </source>
</evidence>
<feature type="domain" description="ABC transporter" evidence="4">
    <location>
        <begin position="28"/>
        <end position="248"/>
    </location>
</feature>
<dbReference type="PANTHER" id="PTHR24220:SF470">
    <property type="entry name" value="CELL DIVISION ATP-BINDING PROTEIN FTSE"/>
    <property type="match status" value="1"/>
</dbReference>
<dbReference type="SMART" id="SM00382">
    <property type="entry name" value="AAA"/>
    <property type="match status" value="1"/>
</dbReference>
<dbReference type="SUPFAM" id="SSF52540">
    <property type="entry name" value="P-loop containing nucleoside triphosphate hydrolases"/>
    <property type="match status" value="1"/>
</dbReference>
<keyword evidence="3 5" id="KW-0067">ATP-binding</keyword>
<comment type="caution">
    <text evidence="5">The sequence shown here is derived from an EMBL/GenBank/DDBJ whole genome shotgun (WGS) entry which is preliminary data.</text>
</comment>
<dbReference type="GO" id="GO:0005886">
    <property type="term" value="C:plasma membrane"/>
    <property type="evidence" value="ECO:0007669"/>
    <property type="project" value="TreeGrafter"/>
</dbReference>
<dbReference type="FunFam" id="3.40.50.300:FF:000056">
    <property type="entry name" value="Cell division ATP-binding protein FtsE"/>
    <property type="match status" value="1"/>
</dbReference>
<dbReference type="InterPro" id="IPR003439">
    <property type="entry name" value="ABC_transporter-like_ATP-bd"/>
</dbReference>
<dbReference type="InterPro" id="IPR027417">
    <property type="entry name" value="P-loop_NTPase"/>
</dbReference>
<gene>
    <name evidence="5" type="primary">ftsE_6</name>
    <name evidence="5" type="ORF">SDC9_19109</name>
</gene>
<keyword evidence="5" id="KW-0132">Cell division</keyword>
<keyword evidence="2" id="KW-0547">Nucleotide-binding</keyword>
<evidence type="ECO:0000256" key="2">
    <source>
        <dbReference type="ARBA" id="ARBA00022741"/>
    </source>
</evidence>
<dbReference type="Pfam" id="PF00005">
    <property type="entry name" value="ABC_tran"/>
    <property type="match status" value="1"/>
</dbReference>
<dbReference type="EMBL" id="VSSQ01000072">
    <property type="protein sequence ID" value="MPL73311.1"/>
    <property type="molecule type" value="Genomic_DNA"/>
</dbReference>
<dbReference type="GO" id="GO:0016887">
    <property type="term" value="F:ATP hydrolysis activity"/>
    <property type="evidence" value="ECO:0007669"/>
    <property type="project" value="InterPro"/>
</dbReference>
<comment type="similarity">
    <text evidence="1">Belongs to the ABC transporter superfamily.</text>
</comment>
<dbReference type="Gene3D" id="3.40.50.300">
    <property type="entry name" value="P-loop containing nucleotide triphosphate hydrolases"/>
    <property type="match status" value="1"/>
</dbReference>
<dbReference type="GO" id="GO:0022857">
    <property type="term" value="F:transmembrane transporter activity"/>
    <property type="evidence" value="ECO:0007669"/>
    <property type="project" value="TreeGrafter"/>
</dbReference>
<name>A0A644U3Z5_9ZZZZ</name>
<reference evidence="5" key="1">
    <citation type="submission" date="2019-08" db="EMBL/GenBank/DDBJ databases">
        <authorList>
            <person name="Kucharzyk K."/>
            <person name="Murdoch R.W."/>
            <person name="Higgins S."/>
            <person name="Loffler F."/>
        </authorList>
    </citation>
    <scope>NUCLEOTIDE SEQUENCE</scope>
</reference>